<evidence type="ECO:0000313" key="2">
    <source>
        <dbReference type="WBParaSite" id="JU765_v2.g14906.t1"/>
    </source>
</evidence>
<proteinExistence type="predicted"/>
<organism evidence="1 2">
    <name type="scientific">Panagrolaimus sp. JU765</name>
    <dbReference type="NCBI Taxonomy" id="591449"/>
    <lineage>
        <taxon>Eukaryota</taxon>
        <taxon>Metazoa</taxon>
        <taxon>Ecdysozoa</taxon>
        <taxon>Nematoda</taxon>
        <taxon>Chromadorea</taxon>
        <taxon>Rhabditida</taxon>
        <taxon>Tylenchina</taxon>
        <taxon>Panagrolaimomorpha</taxon>
        <taxon>Panagrolaimoidea</taxon>
        <taxon>Panagrolaimidae</taxon>
        <taxon>Panagrolaimus</taxon>
    </lineage>
</organism>
<protein>
    <submittedName>
        <fullName evidence="2">MFS transporter</fullName>
    </submittedName>
</protein>
<name>A0AC34QBN2_9BILA</name>
<dbReference type="Proteomes" id="UP000887576">
    <property type="component" value="Unplaced"/>
</dbReference>
<reference evidence="2" key="1">
    <citation type="submission" date="2022-11" db="UniProtKB">
        <authorList>
            <consortium name="WormBaseParasite"/>
        </authorList>
    </citation>
    <scope>IDENTIFICATION</scope>
</reference>
<accession>A0AC34QBN2</accession>
<evidence type="ECO:0000313" key="1">
    <source>
        <dbReference type="Proteomes" id="UP000887576"/>
    </source>
</evidence>
<dbReference type="WBParaSite" id="JU765_v2.g14906.t1">
    <property type="protein sequence ID" value="JU765_v2.g14906.t1"/>
    <property type="gene ID" value="JU765_v2.g14906"/>
</dbReference>
<sequence>MLRFVCIFFSYAALVYCRRLFFLYPEETVEKFAYTKNEYGFIVTLFSICYTISKLFLGSLNDFISPSVVLAFSVGIVGVVLIFLSCASTIFELYLLVPLTALFQGGAWVAIVKLLKQNYSSTQFSILFTIMSCTNNFSGIFAPILMGESWVSISFIFGLFMIGYSLLIYCLVINKDQTGNDTGKRVANEDYKKIIKSLTIWKISIFLLITLSVRALFEMWSPVYFAQNPEISNNFRQSASIFEIGGAVGSVVAGLLVQYLENYFDRDEVRWHTGAMFTGIMLIAANSFFSGFDVYFLNSFISGFAVYACINVYGIITADASPYYLCGMTSAMVSFLSNFGPIIVGSPLAYFIDTFGFISIPMLLQFTTVLFVSLIFVTKNIPLHLLVEKQD</sequence>